<name>A0ACA9SCN8_9GLOM</name>
<gene>
    <name evidence="1" type="ORF">RPERSI_LOCUS29631</name>
</gene>
<feature type="non-terminal residue" evidence="1">
    <location>
        <position position="40"/>
    </location>
</feature>
<comment type="caution">
    <text evidence="1">The sequence shown here is derived from an EMBL/GenBank/DDBJ whole genome shotgun (WGS) entry which is preliminary data.</text>
</comment>
<accession>A0ACA9SCN8</accession>
<organism evidence="1 2">
    <name type="scientific">Racocetra persica</name>
    <dbReference type="NCBI Taxonomy" id="160502"/>
    <lineage>
        <taxon>Eukaryota</taxon>
        <taxon>Fungi</taxon>
        <taxon>Fungi incertae sedis</taxon>
        <taxon>Mucoromycota</taxon>
        <taxon>Glomeromycotina</taxon>
        <taxon>Glomeromycetes</taxon>
        <taxon>Diversisporales</taxon>
        <taxon>Gigasporaceae</taxon>
        <taxon>Racocetra</taxon>
    </lineage>
</organism>
<dbReference type="EMBL" id="CAJVQC010112470">
    <property type="protein sequence ID" value="CAG8835660.1"/>
    <property type="molecule type" value="Genomic_DNA"/>
</dbReference>
<keyword evidence="2" id="KW-1185">Reference proteome</keyword>
<proteinExistence type="predicted"/>
<protein>
    <submittedName>
        <fullName evidence="1">19196_t:CDS:1</fullName>
    </submittedName>
</protein>
<evidence type="ECO:0000313" key="1">
    <source>
        <dbReference type="EMBL" id="CAG8835660.1"/>
    </source>
</evidence>
<reference evidence="1" key="1">
    <citation type="submission" date="2021-06" db="EMBL/GenBank/DDBJ databases">
        <authorList>
            <person name="Kallberg Y."/>
            <person name="Tangrot J."/>
            <person name="Rosling A."/>
        </authorList>
    </citation>
    <scope>NUCLEOTIDE SEQUENCE</scope>
    <source>
        <strain evidence="1">MA461A</strain>
    </source>
</reference>
<dbReference type="Proteomes" id="UP000789920">
    <property type="component" value="Unassembled WGS sequence"/>
</dbReference>
<evidence type="ECO:0000313" key="2">
    <source>
        <dbReference type="Proteomes" id="UP000789920"/>
    </source>
</evidence>
<feature type="non-terminal residue" evidence="1">
    <location>
        <position position="1"/>
    </location>
</feature>
<sequence length="40" mass="4404">ISYDLIASIGKNHIEAEEAIHESEKCLAHNSSFSPLYSAK</sequence>